<evidence type="ECO:0000256" key="1">
    <source>
        <dbReference type="ARBA" id="ARBA00005336"/>
    </source>
</evidence>
<dbReference type="KEGG" id="trc:DYE49_01005"/>
<feature type="transmembrane region" description="Helical" evidence="3">
    <location>
        <begin position="962"/>
        <end position="988"/>
    </location>
</feature>
<dbReference type="Pfam" id="PF01915">
    <property type="entry name" value="Glyco_hydro_3_C"/>
    <property type="match status" value="1"/>
</dbReference>
<dbReference type="Gene3D" id="3.20.20.300">
    <property type="entry name" value="Glycoside hydrolase, family 3, N-terminal domain"/>
    <property type="match status" value="1"/>
</dbReference>
<dbReference type="SUPFAM" id="SSF51445">
    <property type="entry name" value="(Trans)glycosidases"/>
    <property type="match status" value="1"/>
</dbReference>
<dbReference type="InterPro" id="IPR013783">
    <property type="entry name" value="Ig-like_fold"/>
</dbReference>
<keyword evidence="3" id="KW-0812">Transmembrane</keyword>
<dbReference type="SUPFAM" id="SSF52279">
    <property type="entry name" value="Beta-D-glucan exohydrolase, C-terminal domain"/>
    <property type="match status" value="1"/>
</dbReference>
<dbReference type="AlphaFoldDB" id="A0A7M1XI03"/>
<dbReference type="Pfam" id="PF14310">
    <property type="entry name" value="Fn3-like"/>
    <property type="match status" value="1"/>
</dbReference>
<feature type="domain" description="Fibronectin type III-like" evidence="4">
    <location>
        <begin position="412"/>
        <end position="491"/>
    </location>
</feature>
<dbReference type="InterPro" id="IPR017853">
    <property type="entry name" value="GH"/>
</dbReference>
<accession>A0A7M1XI03</accession>
<evidence type="ECO:0000313" key="5">
    <source>
        <dbReference type="EMBL" id="QOS39106.1"/>
    </source>
</evidence>
<dbReference type="Proteomes" id="UP000593591">
    <property type="component" value="Chromosome"/>
</dbReference>
<comment type="similarity">
    <text evidence="1">Belongs to the glycosyl hydrolase 3 family.</text>
</comment>
<dbReference type="PANTHER" id="PTHR42715">
    <property type="entry name" value="BETA-GLUCOSIDASE"/>
    <property type="match status" value="1"/>
</dbReference>
<name>A0A7M1XI03_9SPIR</name>
<gene>
    <name evidence="5" type="ORF">DYE49_01005</name>
</gene>
<keyword evidence="2" id="KW-0378">Hydrolase</keyword>
<proteinExistence type="inferred from homology"/>
<evidence type="ECO:0000256" key="2">
    <source>
        <dbReference type="ARBA" id="ARBA00022801"/>
    </source>
</evidence>
<dbReference type="Gene3D" id="2.60.40.10">
    <property type="entry name" value="Immunoglobulins"/>
    <property type="match status" value="1"/>
</dbReference>
<dbReference type="InterPro" id="IPR026891">
    <property type="entry name" value="Fn3-like"/>
</dbReference>
<dbReference type="InterPro" id="IPR001764">
    <property type="entry name" value="Glyco_hydro_3_N"/>
</dbReference>
<dbReference type="EMBL" id="CP031517">
    <property type="protein sequence ID" value="QOS39106.1"/>
    <property type="molecule type" value="Genomic_DNA"/>
</dbReference>
<evidence type="ECO:0000313" key="6">
    <source>
        <dbReference type="Proteomes" id="UP000593591"/>
    </source>
</evidence>
<dbReference type="Gene3D" id="3.40.50.1700">
    <property type="entry name" value="Glycoside hydrolase family 3 C-terminal domain"/>
    <property type="match status" value="1"/>
</dbReference>
<dbReference type="PRINTS" id="PR00133">
    <property type="entry name" value="GLHYDRLASE3"/>
</dbReference>
<reference evidence="5 6" key="1">
    <citation type="submission" date="2018-08" db="EMBL/GenBank/DDBJ databases">
        <title>The first complete genome of Treponema rectale (CHPAT), a commensal spirochete of the bovine rectum.</title>
        <authorList>
            <person name="Staton G.J."/>
            <person name="Clegg S.R."/>
            <person name="Carter S.D."/>
            <person name="Radford A.D."/>
            <person name="Darby A."/>
            <person name="Hall N."/>
            <person name="Birtles R.J."/>
            <person name="Evans N.J."/>
        </authorList>
    </citation>
    <scope>NUCLEOTIDE SEQUENCE [LARGE SCALE GENOMIC DNA]</scope>
    <source>
        <strain evidence="5 6">CHPA</strain>
    </source>
</reference>
<dbReference type="InterPro" id="IPR050288">
    <property type="entry name" value="Cellulose_deg_GH3"/>
</dbReference>
<keyword evidence="3" id="KW-0472">Membrane</keyword>
<dbReference type="Pfam" id="PF00933">
    <property type="entry name" value="Glyco_hydro_3"/>
    <property type="match status" value="1"/>
</dbReference>
<protein>
    <recommendedName>
        <fullName evidence="4">Fibronectin type III-like domain-containing protein</fullName>
    </recommendedName>
</protein>
<organism evidence="5 6">
    <name type="scientific">Treponema rectale</name>
    <dbReference type="NCBI Taxonomy" id="744512"/>
    <lineage>
        <taxon>Bacteria</taxon>
        <taxon>Pseudomonadati</taxon>
        <taxon>Spirochaetota</taxon>
        <taxon>Spirochaetia</taxon>
        <taxon>Spirochaetales</taxon>
        <taxon>Treponemataceae</taxon>
        <taxon>Treponema</taxon>
    </lineage>
</organism>
<dbReference type="SMART" id="SM01217">
    <property type="entry name" value="Fn3_like"/>
    <property type="match status" value="1"/>
</dbReference>
<keyword evidence="3" id="KW-1133">Transmembrane helix</keyword>
<dbReference type="PANTHER" id="PTHR42715:SF10">
    <property type="entry name" value="BETA-GLUCOSIDASE"/>
    <property type="match status" value="1"/>
</dbReference>
<sequence>MKRGKLWLGLFSVGVLTSSILAAGTRVAWVNEMLINDALHLNGTKISNNKRSAYADEEGNLTDEGYAKMISDSLDFCVKEEEQGAVLLKNNLKNGTPVLPLTESERHVTLFGRNSAHLCLRSGAGGAAPNQEYVINLNDAFEQDGFEYNKTVWDLYQGGSDPSVRAINESEVEIYTDNVKASFDYYSDVAIVTFVRVGTENSDPADKILDITDQERALLEMIHKSGKFKKTVVLLNGAMPMGLDWADDPKYGVDAILWFGVPGYYSLPGVVHILTGQANPSGHTPDTFASHSRSSAAYQNFGNNPLAGDKSGLDNANGYVVYKEGIYVGYKYYETRYEDVVLNQGHANGAAGTFNGETNWDYAQEVAYPFGYGLSYSTFEQKILGEPVYDAEKDTYTINVSVKNTSQVDGMTPVEVYVQSPFTDYDKDHSHPVEKSAVALMGYEKVAVKAGETVETSVSFDRYFMASYDHKGEKGYILEPGKYYFGIGNGAHEALNNILHKKAPTASLYDHLGAAFTANDDGATSVEITAADKDAYKKSHYDSNVTVTNQFDDADVNYWCNDEEKIVYLTRTNWEETFPTKQETLTINSRMKEAMKMNTYKKPADAPSYTEGKGTLYSVQAKDAEGNNIKIKFSQMAGIEYDDNVIESGLLKGLTGKQAWDAFIKQMSLKDLSVSMTDNRGIGAVVSIGKATNSIAEGPEGLLATFQYGDKRSATGFATGPIYTATWDHNMQKKFGFFYGEEALFAGVACVNAPGANINRTPYGSRASEYMSEDGVMNYLVASNIISEAGKKGLIMNVKHCFLNNQETNRQGVATFANEQSIREIYLRPFEGALTKGKGLGIMTSYNRIGLTYAACHSTLMNQILRTEWGYKGQIIDDALGGSNYSTYSNGPAMTAAGTNIFCLDGNRGSQLISYVEENDDGNMLKIMQTSNRYIMYSLVHSWMGDAGAINEDDIAASEHPWWKTLIIAIDVVAGVFTLAALGLYVTFDFILKTKGEN</sequence>
<dbReference type="InterPro" id="IPR036962">
    <property type="entry name" value="Glyco_hydro_3_N_sf"/>
</dbReference>
<evidence type="ECO:0000259" key="4">
    <source>
        <dbReference type="SMART" id="SM01217"/>
    </source>
</evidence>
<evidence type="ECO:0000256" key="3">
    <source>
        <dbReference type="SAM" id="Phobius"/>
    </source>
</evidence>
<dbReference type="GO" id="GO:0004553">
    <property type="term" value="F:hydrolase activity, hydrolyzing O-glycosyl compounds"/>
    <property type="evidence" value="ECO:0007669"/>
    <property type="project" value="InterPro"/>
</dbReference>
<dbReference type="GO" id="GO:0005975">
    <property type="term" value="P:carbohydrate metabolic process"/>
    <property type="evidence" value="ECO:0007669"/>
    <property type="project" value="InterPro"/>
</dbReference>
<dbReference type="InterPro" id="IPR036881">
    <property type="entry name" value="Glyco_hydro_3_C_sf"/>
</dbReference>
<dbReference type="InterPro" id="IPR002772">
    <property type="entry name" value="Glyco_hydro_3_C"/>
</dbReference>